<organism evidence="1 2">
    <name type="scientific">Vermiconidia calcicola</name>
    <dbReference type="NCBI Taxonomy" id="1690605"/>
    <lineage>
        <taxon>Eukaryota</taxon>
        <taxon>Fungi</taxon>
        <taxon>Dikarya</taxon>
        <taxon>Ascomycota</taxon>
        <taxon>Pezizomycotina</taxon>
        <taxon>Dothideomycetes</taxon>
        <taxon>Dothideomycetidae</taxon>
        <taxon>Mycosphaerellales</taxon>
        <taxon>Extremaceae</taxon>
        <taxon>Vermiconidia</taxon>
    </lineage>
</organism>
<gene>
    <name evidence="1" type="primary">RAD50_2</name>
    <name evidence="1" type="ORF">LTR37_015355</name>
</gene>
<dbReference type="EMBL" id="JAUTXU010000171">
    <property type="protein sequence ID" value="KAK3701604.1"/>
    <property type="molecule type" value="Genomic_DNA"/>
</dbReference>
<evidence type="ECO:0000313" key="2">
    <source>
        <dbReference type="Proteomes" id="UP001281147"/>
    </source>
</evidence>
<accession>A0ACC3MRH5</accession>
<reference evidence="1" key="1">
    <citation type="submission" date="2023-07" db="EMBL/GenBank/DDBJ databases">
        <title>Black Yeasts Isolated from many extreme environments.</title>
        <authorList>
            <person name="Coleine C."/>
            <person name="Stajich J.E."/>
            <person name="Selbmann L."/>
        </authorList>
    </citation>
    <scope>NUCLEOTIDE SEQUENCE</scope>
    <source>
        <strain evidence="1">CCFEE 5714</strain>
    </source>
</reference>
<dbReference type="Proteomes" id="UP001281147">
    <property type="component" value="Unassembled WGS sequence"/>
</dbReference>
<proteinExistence type="predicted"/>
<sequence>MSKIDKLSILGVRSFDNVRSETIQFNTPLTLIVGLNGSGKTTIIECLKYVTTGDLPPNSKVGGAFIHDPKLCGEKEVLAQVKVSFRSTEGTRMVCTRNMQLTVKKATRSMKTLEGNLLMIRDGERMTMSSRVAEMDTMMPQYLGVSKAILDSVIFCHQEESLWPLSEPSKLKVRFDEIFEALKYTKAIENIKVLQKRKREELISFKKDEEHTKVMKNKGADKNKQILKLDQDIASLREQSAQKSTLIKEAAKNAENAWELSKKANFIVSDLNGKRMRRDTKEESVQNLRRNLSEMSDSDEDLQRMLDQYEERVQAYEDDLESKKGRYGELRKETKSAGDQVSAKERECGSYEAQKESYNRQVQHREKLVKETARSHNIRGFDLEIDDTQVKAFMERISKMARDQNAVFERARRETQEELQSAQKVLNQINQQRSALTQRKENARQTISTNDKKISNLQRDLNNINIDEGGKAAMESTLAETEATLDSAKSNEGSANWNSAIETAEADMRKLDERKEKLDAELVEGTRQAGDSARLDFVRKELKAKQESLQTMQGAHGEKITAVLGHDWTPANVESGYQRIVNQHSSHVAEAERQRDGTSRELEQLNFKLNTCQTDLQAKQKTLKEADAAIRKALECEPSEYPEAVKKLEAGRDFAKADVDSFTKVVDYFDTCIKIAKEHKTCRTCYRGFANDKELNKMLQTIEKEKKKFESGDEVKEELAELDEELQKAKAVSSQFDAWERLTHKEVPALQRDSEQFSGKREQLIAQLEEQDSTVSERQAAKRDVEAMSKTIQTIAKYSADIMSFEGQAKELQAKQKAAGLSRGLEIVQDEIKKVNDEARALKSRLTKATGDRDRSRANINTLELEKRDIKSKLTTADYQLKEKKSLEGQIEEYKGLNNEQREAIKSIDQDLSGLGPQLNQAQVKYDDIARRGEEKDRELQDETSKLNNSLNQLKSADQEIRDYLDKGGPEQLKSAKRQVEHLKESVTRLEEEQGRIVREVKTLEDQLRNHSETKRSIQDNQQFRRDQRALRTLQDEIAELETHNAEEDFATYEREGSRWQMERNKLSAEQATIIGSMRSKDDMLQESMQEYTTEYEGAARKYQEAHINYETTKACVEDLGRYGGALDKAIMKYHSIKMEEINGIVGELWRKTYQGTDVDTIMIKSESENAASKKSYNYRVVMVKQDAEMDMRGRCSAGQKVLASIIIRLALAECFGVNCGLIALDEPTTNLDKDNIGALARALNEIIKVRKSQKNFQLIVITHDEDFLREMNCSEYADTYYRVSRNEKQKSQIERQSIAEVL</sequence>
<keyword evidence="2" id="KW-1185">Reference proteome</keyword>
<comment type="caution">
    <text evidence="1">The sequence shown here is derived from an EMBL/GenBank/DDBJ whole genome shotgun (WGS) entry which is preliminary data.</text>
</comment>
<evidence type="ECO:0000313" key="1">
    <source>
        <dbReference type="EMBL" id="KAK3701604.1"/>
    </source>
</evidence>
<protein>
    <submittedName>
        <fullName evidence="1">DNA repair protein rad50</fullName>
    </submittedName>
</protein>
<name>A0ACC3MRH5_9PEZI</name>